<dbReference type="HOGENOM" id="CLU_1083245_0_0_1"/>
<proteinExistence type="predicted"/>
<keyword evidence="3" id="KW-1185">Reference proteome</keyword>
<dbReference type="EnsemblPlants" id="KEH37379">
    <property type="protein sequence ID" value="KEH37379"/>
    <property type="gene ID" value="MTR_2g438230"/>
</dbReference>
<reference evidence="1 3" key="2">
    <citation type="journal article" date="2014" name="BMC Genomics">
        <title>An improved genome release (version Mt4.0) for the model legume Medicago truncatula.</title>
        <authorList>
            <person name="Tang H."/>
            <person name="Krishnakumar V."/>
            <person name="Bidwell S."/>
            <person name="Rosen B."/>
            <person name="Chan A."/>
            <person name="Zhou S."/>
            <person name="Gentzbittel L."/>
            <person name="Childs K.L."/>
            <person name="Yandell M."/>
            <person name="Gundlach H."/>
            <person name="Mayer K.F."/>
            <person name="Schwartz D.C."/>
            <person name="Town C.D."/>
        </authorList>
    </citation>
    <scope>GENOME REANNOTATION</scope>
    <source>
        <strain evidence="1">A17</strain>
        <strain evidence="2 3">cv. Jemalong A17</strain>
    </source>
</reference>
<sequence length="257" mass="30415">MAVTLDDVAYLLDILITSRLIEQEDQTYEYDIFLLENELGFTTQEAMKEVKDQRGLYVSYTHLKRCYESMLNRCNQLEEPASDEEEEEQSVVRTTCIKDLDRLGDWSWGGMTLSFLYELFCLTSDSVVKATGGYMTLLVHFKKIVLRKPKPEYKPGMCRHFPERVLRQYDYIQTILRPPATILESEYVVIAFTDFSIHVLSQQERDHSVPEDEVWKYVMRYIKWFYCVSHHMFREPAPIVEYTTPIPPYKEVIVKQQ</sequence>
<accession>A0A072V5V3</accession>
<dbReference type="Proteomes" id="UP000002051">
    <property type="component" value="Chromosome 2"/>
</dbReference>
<dbReference type="AlphaFoldDB" id="A0A072V5V3"/>
<reference evidence="2" key="3">
    <citation type="submission" date="2015-04" db="UniProtKB">
        <authorList>
            <consortium name="EnsemblPlants"/>
        </authorList>
    </citation>
    <scope>IDENTIFICATION</scope>
    <source>
        <strain evidence="2">cv. Jemalong A17</strain>
    </source>
</reference>
<evidence type="ECO:0000313" key="2">
    <source>
        <dbReference type="EnsemblPlants" id="KEH37379"/>
    </source>
</evidence>
<dbReference type="EMBL" id="CM001218">
    <property type="protein sequence ID" value="KEH37379.1"/>
    <property type="molecule type" value="Genomic_DNA"/>
</dbReference>
<reference evidence="1 3" key="1">
    <citation type="journal article" date="2011" name="Nature">
        <title>The Medicago genome provides insight into the evolution of rhizobial symbioses.</title>
        <authorList>
            <person name="Young N.D."/>
            <person name="Debelle F."/>
            <person name="Oldroyd G.E."/>
            <person name="Geurts R."/>
            <person name="Cannon S.B."/>
            <person name="Udvardi M.K."/>
            <person name="Benedito V.A."/>
            <person name="Mayer K.F."/>
            <person name="Gouzy J."/>
            <person name="Schoof H."/>
            <person name="Van de Peer Y."/>
            <person name="Proost S."/>
            <person name="Cook D.R."/>
            <person name="Meyers B.C."/>
            <person name="Spannagl M."/>
            <person name="Cheung F."/>
            <person name="De Mita S."/>
            <person name="Krishnakumar V."/>
            <person name="Gundlach H."/>
            <person name="Zhou S."/>
            <person name="Mudge J."/>
            <person name="Bharti A.K."/>
            <person name="Murray J.D."/>
            <person name="Naoumkina M.A."/>
            <person name="Rosen B."/>
            <person name="Silverstein K.A."/>
            <person name="Tang H."/>
            <person name="Rombauts S."/>
            <person name="Zhao P.X."/>
            <person name="Zhou P."/>
            <person name="Barbe V."/>
            <person name="Bardou P."/>
            <person name="Bechner M."/>
            <person name="Bellec A."/>
            <person name="Berger A."/>
            <person name="Berges H."/>
            <person name="Bidwell S."/>
            <person name="Bisseling T."/>
            <person name="Choisne N."/>
            <person name="Couloux A."/>
            <person name="Denny R."/>
            <person name="Deshpande S."/>
            <person name="Dai X."/>
            <person name="Doyle J.J."/>
            <person name="Dudez A.M."/>
            <person name="Farmer A.D."/>
            <person name="Fouteau S."/>
            <person name="Franken C."/>
            <person name="Gibelin C."/>
            <person name="Gish J."/>
            <person name="Goldstein S."/>
            <person name="Gonzalez A.J."/>
            <person name="Green P.J."/>
            <person name="Hallab A."/>
            <person name="Hartog M."/>
            <person name="Hua A."/>
            <person name="Humphray S.J."/>
            <person name="Jeong D.H."/>
            <person name="Jing Y."/>
            <person name="Jocker A."/>
            <person name="Kenton S.M."/>
            <person name="Kim D.J."/>
            <person name="Klee K."/>
            <person name="Lai H."/>
            <person name="Lang C."/>
            <person name="Lin S."/>
            <person name="Macmil S.L."/>
            <person name="Magdelenat G."/>
            <person name="Matthews L."/>
            <person name="McCorrison J."/>
            <person name="Monaghan E.L."/>
            <person name="Mun J.H."/>
            <person name="Najar F.Z."/>
            <person name="Nicholson C."/>
            <person name="Noirot C."/>
            <person name="O'Bleness M."/>
            <person name="Paule C.R."/>
            <person name="Poulain J."/>
            <person name="Prion F."/>
            <person name="Qin B."/>
            <person name="Qu C."/>
            <person name="Retzel E.F."/>
            <person name="Riddle C."/>
            <person name="Sallet E."/>
            <person name="Samain S."/>
            <person name="Samson N."/>
            <person name="Sanders I."/>
            <person name="Saurat O."/>
            <person name="Scarpelli C."/>
            <person name="Schiex T."/>
            <person name="Segurens B."/>
            <person name="Severin A.J."/>
            <person name="Sherrier D.J."/>
            <person name="Shi R."/>
            <person name="Sims S."/>
            <person name="Singer S.R."/>
            <person name="Sinharoy S."/>
            <person name="Sterck L."/>
            <person name="Viollet A."/>
            <person name="Wang B.B."/>
            <person name="Wang K."/>
            <person name="Wang M."/>
            <person name="Wang X."/>
            <person name="Warfsmann J."/>
            <person name="Weissenbach J."/>
            <person name="White D.D."/>
            <person name="White J.D."/>
            <person name="Wiley G.B."/>
            <person name="Wincker P."/>
            <person name="Xing Y."/>
            <person name="Yang L."/>
            <person name="Yao Z."/>
            <person name="Ying F."/>
            <person name="Zhai J."/>
            <person name="Zhou L."/>
            <person name="Zuber A."/>
            <person name="Denarie J."/>
            <person name="Dixon R.A."/>
            <person name="May G.D."/>
            <person name="Schwartz D.C."/>
            <person name="Rogers J."/>
            <person name="Quetier F."/>
            <person name="Town C.D."/>
            <person name="Roe B.A."/>
        </authorList>
    </citation>
    <scope>NUCLEOTIDE SEQUENCE [LARGE SCALE GENOMIC DNA]</scope>
    <source>
        <strain evidence="1">A17</strain>
        <strain evidence="2 3">cv. Jemalong A17</strain>
    </source>
</reference>
<name>A0A072V5V3_MEDTR</name>
<evidence type="ECO:0000313" key="1">
    <source>
        <dbReference type="EMBL" id="KEH37379.1"/>
    </source>
</evidence>
<gene>
    <name evidence="1" type="ordered locus">MTR_2g438230</name>
</gene>
<protein>
    <submittedName>
        <fullName evidence="1 2">Uncharacterized protein</fullName>
    </submittedName>
</protein>
<evidence type="ECO:0000313" key="3">
    <source>
        <dbReference type="Proteomes" id="UP000002051"/>
    </source>
</evidence>
<organism evidence="1 3">
    <name type="scientific">Medicago truncatula</name>
    <name type="common">Barrel medic</name>
    <name type="synonym">Medicago tribuloides</name>
    <dbReference type="NCBI Taxonomy" id="3880"/>
    <lineage>
        <taxon>Eukaryota</taxon>
        <taxon>Viridiplantae</taxon>
        <taxon>Streptophyta</taxon>
        <taxon>Embryophyta</taxon>
        <taxon>Tracheophyta</taxon>
        <taxon>Spermatophyta</taxon>
        <taxon>Magnoliopsida</taxon>
        <taxon>eudicotyledons</taxon>
        <taxon>Gunneridae</taxon>
        <taxon>Pentapetalae</taxon>
        <taxon>rosids</taxon>
        <taxon>fabids</taxon>
        <taxon>Fabales</taxon>
        <taxon>Fabaceae</taxon>
        <taxon>Papilionoideae</taxon>
        <taxon>50 kb inversion clade</taxon>
        <taxon>NPAAA clade</taxon>
        <taxon>Hologalegina</taxon>
        <taxon>IRL clade</taxon>
        <taxon>Trifolieae</taxon>
        <taxon>Medicago</taxon>
    </lineage>
</organism>